<dbReference type="Gene3D" id="1.25.40.10">
    <property type="entry name" value="Tetratricopeptide repeat domain"/>
    <property type="match status" value="1"/>
</dbReference>
<dbReference type="AlphaFoldDB" id="A0A250KPU3"/>
<keyword evidence="2" id="KW-1185">Reference proteome</keyword>
<organism evidence="1 2">
    <name type="scientific">Methylocaldum marinum</name>
    <dbReference type="NCBI Taxonomy" id="1432792"/>
    <lineage>
        <taxon>Bacteria</taxon>
        <taxon>Pseudomonadati</taxon>
        <taxon>Pseudomonadota</taxon>
        <taxon>Gammaproteobacteria</taxon>
        <taxon>Methylococcales</taxon>
        <taxon>Methylococcaceae</taxon>
        <taxon>Methylocaldum</taxon>
    </lineage>
</organism>
<accession>A0A250KPU3</accession>
<name>A0A250KPU3_9GAMM</name>
<dbReference type="PANTHER" id="PTHR46082">
    <property type="entry name" value="ATP/GTP-BINDING PROTEIN-RELATED"/>
    <property type="match status" value="1"/>
</dbReference>
<dbReference type="InterPro" id="IPR011990">
    <property type="entry name" value="TPR-like_helical_dom_sf"/>
</dbReference>
<protein>
    <recommendedName>
        <fullName evidence="3">TIR domain-containing protein</fullName>
    </recommendedName>
</protein>
<gene>
    <name evidence="1" type="ORF">sS8_1598</name>
</gene>
<dbReference type="SUPFAM" id="SSF48452">
    <property type="entry name" value="TPR-like"/>
    <property type="match status" value="1"/>
</dbReference>
<evidence type="ECO:0008006" key="3">
    <source>
        <dbReference type="Google" id="ProtNLM"/>
    </source>
</evidence>
<dbReference type="PANTHER" id="PTHR46082:SF6">
    <property type="entry name" value="AAA+ ATPASE DOMAIN-CONTAINING PROTEIN-RELATED"/>
    <property type="match status" value="1"/>
</dbReference>
<dbReference type="Pfam" id="PF13424">
    <property type="entry name" value="TPR_12"/>
    <property type="match status" value="1"/>
</dbReference>
<reference evidence="1 2" key="1">
    <citation type="submission" date="2016-12" db="EMBL/GenBank/DDBJ databases">
        <title>Genome sequencing of Methylocaldum marinum.</title>
        <authorList>
            <person name="Takeuchi M."/>
            <person name="Kamagata Y."/>
            <person name="Hiraoka S."/>
            <person name="Oshima K."/>
            <person name="Hattori M."/>
            <person name="Iwasaki W."/>
        </authorList>
    </citation>
    <scope>NUCLEOTIDE SEQUENCE [LARGE SCALE GENOMIC DNA]</scope>
    <source>
        <strain evidence="1 2">S8</strain>
    </source>
</reference>
<sequence length="355" mass="39570">MPHCDIFICYDRLSAATPASVLYRRLCRYFPPECIAIGYRDILSEGLPPDPLDECVRRAKVILCLITGAGTDPLEVRQCPETNALRAGRLEHEPSLWENRRLIPILYRGAVLPPEFAGYDSFILGSLESDLQIDHLVHLIASVPGLGQLQPESVASKPAPPDERTLAMKPIEPNRKSATHASSPPCPGTAIHPIGIGEPGAPKFINKITNTDRFDNITSLQREAESLWLKGEFTKARILQEMALDSCCRTLGKENPNTLTAMSNLAEMFWALGNVAEAKALHQQVLDVRRYVLGDRHPDTTAAAWNLFLTLTHTSDHAAAGYVIQQYLNWLQDSSPDILSPEQRRIRDMIRQFFS</sequence>
<dbReference type="Proteomes" id="UP000266313">
    <property type="component" value="Chromosome"/>
</dbReference>
<dbReference type="EMBL" id="AP017928">
    <property type="protein sequence ID" value="BBA33556.1"/>
    <property type="molecule type" value="Genomic_DNA"/>
</dbReference>
<evidence type="ECO:0000313" key="1">
    <source>
        <dbReference type="EMBL" id="BBA33556.1"/>
    </source>
</evidence>
<dbReference type="InterPro" id="IPR053137">
    <property type="entry name" value="NLR-like"/>
</dbReference>
<dbReference type="KEGG" id="mmai:sS8_1598"/>
<evidence type="ECO:0000313" key="2">
    <source>
        <dbReference type="Proteomes" id="UP000266313"/>
    </source>
</evidence>
<proteinExistence type="predicted"/>